<accession>A0ABR3IY32</accession>
<comment type="subcellular location">
    <subcellularLocation>
        <location evidence="1">Nucleus</location>
    </subcellularLocation>
</comment>
<evidence type="ECO:0000256" key="5">
    <source>
        <dbReference type="ARBA" id="ARBA00023242"/>
    </source>
</evidence>
<dbReference type="Proteomes" id="UP001556367">
    <property type="component" value="Unassembled WGS sequence"/>
</dbReference>
<dbReference type="CDD" id="cd11711">
    <property type="entry name" value="GINS_A_Sld5"/>
    <property type="match status" value="1"/>
</dbReference>
<evidence type="ECO:0000313" key="10">
    <source>
        <dbReference type="Proteomes" id="UP001556367"/>
    </source>
</evidence>
<evidence type="ECO:0000256" key="6">
    <source>
        <dbReference type="SAM" id="MobiDB-lite"/>
    </source>
</evidence>
<protein>
    <recommendedName>
        <fullName evidence="3">DNA replication complex GINS protein SLD5</fullName>
    </recommendedName>
</protein>
<dbReference type="InterPro" id="IPR031633">
    <property type="entry name" value="SLD5_C"/>
</dbReference>
<comment type="similarity">
    <text evidence="2">Belongs to the GINS4/SLD5 family.</text>
</comment>
<reference evidence="10" key="1">
    <citation type="submission" date="2024-06" db="EMBL/GenBank/DDBJ databases">
        <title>Multi-omics analyses provide insights into the biosynthesis of the anticancer antibiotic pleurotin in Hohenbuehelia grisea.</title>
        <authorList>
            <person name="Weaver J.A."/>
            <person name="Alberti F."/>
        </authorList>
    </citation>
    <scope>NUCLEOTIDE SEQUENCE [LARGE SCALE GENOMIC DNA]</scope>
    <source>
        <strain evidence="10">T-177</strain>
    </source>
</reference>
<dbReference type="Pfam" id="PF16922">
    <property type="entry name" value="SLD5_C"/>
    <property type="match status" value="1"/>
</dbReference>
<evidence type="ECO:0000256" key="2">
    <source>
        <dbReference type="ARBA" id="ARBA00008187"/>
    </source>
</evidence>
<sequence length="264" mass="29724">MDDWELEYDRTYGAGSGPTGNPDSAGPSSFEHGHHAPDDGLDIDELMAPVGFQGGNNGVASAEETPVQQLIRLWMNERHAPDILPVQEHLLAGILDHIRRQSEAIQLLRSDPSSSEEEHFRITLVQTEVERIKFIVRSYLRTRLFKIEKYARYITSDPDIQTRISASERAYASKQAQILDQHFWVTVLQSLPESQAHLDDTPLFTPSMITKPDKSRAVFVHALQPCPPVQLPDGSTLEMDKGHISLLPFYVVEHLVLRGEVELV</sequence>
<dbReference type="EMBL" id="JASNQZ010000014">
    <property type="protein sequence ID" value="KAL0948213.1"/>
    <property type="molecule type" value="Genomic_DNA"/>
</dbReference>
<organism evidence="9 10">
    <name type="scientific">Hohenbuehelia grisea</name>
    <dbReference type="NCBI Taxonomy" id="104357"/>
    <lineage>
        <taxon>Eukaryota</taxon>
        <taxon>Fungi</taxon>
        <taxon>Dikarya</taxon>
        <taxon>Basidiomycota</taxon>
        <taxon>Agaricomycotina</taxon>
        <taxon>Agaricomycetes</taxon>
        <taxon>Agaricomycetidae</taxon>
        <taxon>Agaricales</taxon>
        <taxon>Pleurotineae</taxon>
        <taxon>Pleurotaceae</taxon>
        <taxon>Hohenbuehelia</taxon>
    </lineage>
</organism>
<feature type="domain" description="GINS subunit" evidence="7">
    <location>
        <begin position="109"/>
        <end position="182"/>
    </location>
</feature>
<proteinExistence type="inferred from homology"/>
<dbReference type="Gene3D" id="1.20.58.1030">
    <property type="match status" value="1"/>
</dbReference>
<dbReference type="SUPFAM" id="SSF160059">
    <property type="entry name" value="PriA/YqbF domain"/>
    <property type="match status" value="1"/>
</dbReference>
<dbReference type="CDD" id="cd21692">
    <property type="entry name" value="GINS_B_Sld5"/>
    <property type="match status" value="1"/>
</dbReference>
<keyword evidence="10" id="KW-1185">Reference proteome</keyword>
<name>A0ABR3IY32_9AGAR</name>
<evidence type="ECO:0000256" key="3">
    <source>
        <dbReference type="ARBA" id="ARBA00014804"/>
    </source>
</evidence>
<evidence type="ECO:0000313" key="9">
    <source>
        <dbReference type="EMBL" id="KAL0948213.1"/>
    </source>
</evidence>
<evidence type="ECO:0000256" key="1">
    <source>
        <dbReference type="ARBA" id="ARBA00004123"/>
    </source>
</evidence>
<feature type="domain" description="DNA replication complex GINS protein SLD5 C-terminal" evidence="8">
    <location>
        <begin position="212"/>
        <end position="264"/>
    </location>
</feature>
<dbReference type="InterPro" id="IPR008591">
    <property type="entry name" value="GINS_Sld5"/>
</dbReference>
<dbReference type="InterPro" id="IPR021151">
    <property type="entry name" value="GINS_A"/>
</dbReference>
<evidence type="ECO:0000256" key="4">
    <source>
        <dbReference type="ARBA" id="ARBA00022705"/>
    </source>
</evidence>
<dbReference type="InterPro" id="IPR038749">
    <property type="entry name" value="Sld5_GINS_A"/>
</dbReference>
<dbReference type="Pfam" id="PF05916">
    <property type="entry name" value="Sld5"/>
    <property type="match status" value="1"/>
</dbReference>
<feature type="region of interest" description="Disordered" evidence="6">
    <location>
        <begin position="1"/>
        <end position="42"/>
    </location>
</feature>
<dbReference type="SUPFAM" id="SSF158573">
    <property type="entry name" value="GINS helical bundle-like"/>
    <property type="match status" value="1"/>
</dbReference>
<dbReference type="PANTHER" id="PTHR21206">
    <property type="entry name" value="SLD5 PROTEIN"/>
    <property type="match status" value="1"/>
</dbReference>
<keyword evidence="5" id="KW-0539">Nucleus</keyword>
<evidence type="ECO:0000259" key="7">
    <source>
        <dbReference type="Pfam" id="PF05916"/>
    </source>
</evidence>
<keyword evidence="4" id="KW-0235">DNA replication</keyword>
<comment type="caution">
    <text evidence="9">The sequence shown here is derived from an EMBL/GenBank/DDBJ whole genome shotgun (WGS) entry which is preliminary data.</text>
</comment>
<evidence type="ECO:0000259" key="8">
    <source>
        <dbReference type="Pfam" id="PF16922"/>
    </source>
</evidence>
<gene>
    <name evidence="9" type="ORF">HGRIS_010819</name>
</gene>
<dbReference type="InterPro" id="IPR036224">
    <property type="entry name" value="GINS_bundle-like_dom_sf"/>
</dbReference>
<dbReference type="PANTHER" id="PTHR21206:SF0">
    <property type="entry name" value="DNA REPLICATION COMPLEX GINS PROTEIN SLD5"/>
    <property type="match status" value="1"/>
</dbReference>